<sequence length="184" mass="18450">MAPAAKGGTVGAAGSACPLPVAFDVAAEWQPKKVEPVGDPDLAELNELLKQGPFTMACEIDAKPAGRIGFLRVWTGGGGAGAGQGGGAAPRAALESFVTADDDAPSSAVYRDVRVGADGAVSATEVTYVVTSALLGERKPVRALAVATPRGPVVLELGGMDGEEHTAMLPAWELAKRSLTAAGG</sequence>
<dbReference type="InterPro" id="IPR044058">
    <property type="entry name" value="Lipoprotein_23"/>
</dbReference>
<dbReference type="PATRIC" id="fig|285473.5.peg.2261"/>
<protein>
    <submittedName>
        <fullName evidence="1">Uncharacterized protein</fullName>
    </submittedName>
</protein>
<dbReference type="Pfam" id="PF18966">
    <property type="entry name" value="Lipoprotein_23"/>
    <property type="match status" value="1"/>
</dbReference>
<accession>A0A1D8G1K3</accession>
<name>A0A1D8G1K3_9ACTN</name>
<dbReference type="EMBL" id="CP017316">
    <property type="protein sequence ID" value="AOT59332.1"/>
    <property type="molecule type" value="Genomic_DNA"/>
</dbReference>
<dbReference type="RefSeq" id="WP_079140505.1">
    <property type="nucleotide sequence ID" value="NZ_CP017316.1"/>
</dbReference>
<keyword evidence="2" id="KW-1185">Reference proteome</keyword>
<proteinExistence type="predicted"/>
<gene>
    <name evidence="1" type="ORF">A4G23_02170</name>
</gene>
<organism evidence="1 2">
    <name type="scientific">Streptomyces rubrolavendulae</name>
    <dbReference type="NCBI Taxonomy" id="285473"/>
    <lineage>
        <taxon>Bacteria</taxon>
        <taxon>Bacillati</taxon>
        <taxon>Actinomycetota</taxon>
        <taxon>Actinomycetes</taxon>
        <taxon>Kitasatosporales</taxon>
        <taxon>Streptomycetaceae</taxon>
        <taxon>Streptomyces</taxon>
    </lineage>
</organism>
<dbReference type="OrthoDB" id="3695526at2"/>
<dbReference type="GeneID" id="33068631"/>
<dbReference type="KEGG" id="srn:A4G23_02170"/>
<evidence type="ECO:0000313" key="1">
    <source>
        <dbReference type="EMBL" id="AOT59332.1"/>
    </source>
</evidence>
<dbReference type="Proteomes" id="UP000095349">
    <property type="component" value="Chromosome"/>
</dbReference>
<reference evidence="1 2" key="1">
    <citation type="submission" date="2016-09" db="EMBL/GenBank/DDBJ databases">
        <title>Streptomyces rubrolavendulae MJM4426 Genome sequencing and assembly.</title>
        <authorList>
            <person name="Kim J.-G."/>
        </authorList>
    </citation>
    <scope>NUCLEOTIDE SEQUENCE [LARGE SCALE GENOMIC DNA]</scope>
    <source>
        <strain evidence="1 2">MJM4426</strain>
    </source>
</reference>
<dbReference type="AlphaFoldDB" id="A0A1D8G1K3"/>
<dbReference type="PROSITE" id="PS51257">
    <property type="entry name" value="PROKAR_LIPOPROTEIN"/>
    <property type="match status" value="1"/>
</dbReference>
<evidence type="ECO:0000313" key="2">
    <source>
        <dbReference type="Proteomes" id="UP000095349"/>
    </source>
</evidence>